<keyword evidence="1" id="KW-0802">TPR repeat</keyword>
<name>A0ABP0J2K5_9DINO</name>
<feature type="compositionally biased region" description="Low complexity" evidence="3">
    <location>
        <begin position="331"/>
        <end position="345"/>
    </location>
</feature>
<protein>
    <submittedName>
        <fullName evidence="4">Uncharacterized protein</fullName>
    </submittedName>
</protein>
<comment type="caution">
    <text evidence="4">The sequence shown here is derived from an EMBL/GenBank/DDBJ whole genome shotgun (WGS) entry which is preliminary data.</text>
</comment>
<proteinExistence type="predicted"/>
<evidence type="ECO:0000256" key="2">
    <source>
        <dbReference type="SAM" id="Coils"/>
    </source>
</evidence>
<sequence length="345" mass="37481">MDCAERRQRGVRPKMPAYEETPLCSVGKVVRVTLPSGQLRRAMVECVDESEGTVEVAFLAAAKDNNEATLPVDCLRPLEMGELPFLEPIRSDFVEGAKTAKEVGNVVFKLGDVEAAAELYGRAIEALERAPVALNAWVLANRQGTLLPGNVVGVESSKADVELRTEGSLEVVRGIPQHALIGVQLEHLLLQGSLHLNRSRALAQIGQQQEAAQDLSIAIALWATHSASGGSIPAEGTEQLIKAHYLRAKTRISRRRSWRRNEQRPEPARGDLRRAWALGPSAATAALLRQAEREVDIMEKEKVRSNKKLAKEIAKLADVAMSGSDHGVTRGGTLTSRGSTRTPCD</sequence>
<evidence type="ECO:0000256" key="3">
    <source>
        <dbReference type="SAM" id="MobiDB-lite"/>
    </source>
</evidence>
<dbReference type="Proteomes" id="UP001642484">
    <property type="component" value="Unassembled WGS sequence"/>
</dbReference>
<evidence type="ECO:0000313" key="5">
    <source>
        <dbReference type="Proteomes" id="UP001642484"/>
    </source>
</evidence>
<accession>A0ABP0J2K5</accession>
<keyword evidence="5" id="KW-1185">Reference proteome</keyword>
<feature type="repeat" description="TPR" evidence="1">
    <location>
        <begin position="97"/>
        <end position="130"/>
    </location>
</feature>
<dbReference type="InterPro" id="IPR011990">
    <property type="entry name" value="TPR-like_helical_dom_sf"/>
</dbReference>
<gene>
    <name evidence="4" type="ORF">CCMP2556_LOCUS9260</name>
</gene>
<reference evidence="4 5" key="1">
    <citation type="submission" date="2024-02" db="EMBL/GenBank/DDBJ databases">
        <authorList>
            <person name="Chen Y."/>
            <person name="Shah S."/>
            <person name="Dougan E. K."/>
            <person name="Thang M."/>
            <person name="Chan C."/>
        </authorList>
    </citation>
    <scope>NUCLEOTIDE SEQUENCE [LARGE SCALE GENOMIC DNA]</scope>
</reference>
<feature type="coiled-coil region" evidence="2">
    <location>
        <begin position="281"/>
        <end position="308"/>
    </location>
</feature>
<dbReference type="PROSITE" id="PS50005">
    <property type="entry name" value="TPR"/>
    <property type="match status" value="1"/>
</dbReference>
<dbReference type="Gene3D" id="1.25.40.10">
    <property type="entry name" value="Tetratricopeptide repeat domain"/>
    <property type="match status" value="1"/>
</dbReference>
<organism evidence="4 5">
    <name type="scientific">Durusdinium trenchii</name>
    <dbReference type="NCBI Taxonomy" id="1381693"/>
    <lineage>
        <taxon>Eukaryota</taxon>
        <taxon>Sar</taxon>
        <taxon>Alveolata</taxon>
        <taxon>Dinophyceae</taxon>
        <taxon>Suessiales</taxon>
        <taxon>Symbiodiniaceae</taxon>
        <taxon>Durusdinium</taxon>
    </lineage>
</organism>
<keyword evidence="2" id="KW-0175">Coiled coil</keyword>
<evidence type="ECO:0000256" key="1">
    <source>
        <dbReference type="PROSITE-ProRule" id="PRU00339"/>
    </source>
</evidence>
<dbReference type="InterPro" id="IPR019734">
    <property type="entry name" value="TPR_rpt"/>
</dbReference>
<feature type="region of interest" description="Disordered" evidence="3">
    <location>
        <begin position="322"/>
        <end position="345"/>
    </location>
</feature>
<evidence type="ECO:0000313" key="4">
    <source>
        <dbReference type="EMBL" id="CAK9008469.1"/>
    </source>
</evidence>
<dbReference type="SUPFAM" id="SSF48452">
    <property type="entry name" value="TPR-like"/>
    <property type="match status" value="1"/>
</dbReference>
<dbReference type="EMBL" id="CAXAMN010004269">
    <property type="protein sequence ID" value="CAK9008469.1"/>
    <property type="molecule type" value="Genomic_DNA"/>
</dbReference>